<evidence type="ECO:0000313" key="2">
    <source>
        <dbReference type="EMBL" id="AVK76946.1"/>
    </source>
</evidence>
<dbReference type="EMBL" id="MG011691">
    <property type="protein sequence ID" value="AVK76946.1"/>
    <property type="molecule type" value="Genomic_DNA"/>
</dbReference>
<gene>
    <name evidence="2" type="ORF">pmac_cds_258</name>
</gene>
<sequence length="405" mass="43991">MAAPITHVIAGDNGNDASSEPGPDARALFSGAVAHRADFDADVAWPPDPDAMMRAHYPTQTWPICGPLCATHADETRKPHVCAVVGGTDTTRALAARHVAEYMASFVGEPYSAVAAMIHPMDRETAVGRTLLAHAPPTCIYDDVNSWCACTHPPLGCRGRRLFLAYMSSHIARTSTERVLETAMNARHLQCDLVLIFGQGQSPQPRLCYQFDAVVLLPPLTVSLNYLVSGYVEQSLVRNLLAQGQPALFCGCDLTVAPFDLQPQSDVPAVPVQDQFHTHVAWRMHYALTRASSPQMRAVQATLRAQDVVPTLVQMSSRACLGRIDDVRDANVPVECLHAIAEAAALWLNLTDDSLATYEAMAALRRFMGHLARLCGIADMAQWPAVAIVRHLLDAIAQRASIFSL</sequence>
<dbReference type="GeneID" id="36841401"/>
<accession>A0A2U7UES7</accession>
<name>A0A2U7UES7_9VIRU</name>
<dbReference type="KEGG" id="vg:36841401"/>
<dbReference type="Proteomes" id="UP000249758">
    <property type="component" value="Segment"/>
</dbReference>
<proteinExistence type="predicted"/>
<dbReference type="RefSeq" id="YP_009480942.1">
    <property type="nucleotide sequence ID" value="NC_037665.1"/>
</dbReference>
<organism evidence="2">
    <name type="scientific">Pandoravirus macleodensis</name>
    <dbReference type="NCBI Taxonomy" id="2107707"/>
    <lineage>
        <taxon>Viruses</taxon>
        <taxon>Pandoravirus</taxon>
    </lineage>
</organism>
<feature type="region of interest" description="Disordered" evidence="1">
    <location>
        <begin position="1"/>
        <end position="24"/>
    </location>
</feature>
<evidence type="ECO:0000256" key="1">
    <source>
        <dbReference type="SAM" id="MobiDB-lite"/>
    </source>
</evidence>
<protein>
    <submittedName>
        <fullName evidence="2">Uncharacterized protein</fullName>
    </submittedName>
</protein>
<reference evidence="2" key="1">
    <citation type="journal article" date="2018" name="Nat. Commun.">
        <title>Diversity and evolution of the emerging Pandoraviridae family.</title>
        <authorList>
            <person name="Legendre M."/>
            <person name="Fabre E."/>
            <person name="Poirot O."/>
            <person name="Jeudy S."/>
            <person name="Lartigue A."/>
            <person name="Alempic J.M."/>
            <person name="Beucher L."/>
            <person name="Philippe N."/>
            <person name="Bertaux L."/>
            <person name="Christo-Foroux E."/>
            <person name="Labadie K."/>
            <person name="Coute Y."/>
            <person name="Abergel C."/>
            <person name="Claverie J.M."/>
        </authorList>
    </citation>
    <scope>NUCLEOTIDE SEQUENCE [LARGE SCALE GENOMIC DNA]</scope>
    <source>
        <strain evidence="2">Macleodensis</strain>
    </source>
</reference>